<accession>A0ABT9Z3U3</accession>
<dbReference type="Proteomes" id="UP001232245">
    <property type="component" value="Unassembled WGS sequence"/>
</dbReference>
<organism evidence="2 3">
    <name type="scientific">Metabacillus niabensis</name>
    <dbReference type="NCBI Taxonomy" id="324854"/>
    <lineage>
        <taxon>Bacteria</taxon>
        <taxon>Bacillati</taxon>
        <taxon>Bacillota</taxon>
        <taxon>Bacilli</taxon>
        <taxon>Bacillales</taxon>
        <taxon>Bacillaceae</taxon>
        <taxon>Metabacillus</taxon>
    </lineage>
</organism>
<dbReference type="CDD" id="cd02976">
    <property type="entry name" value="NrdH"/>
    <property type="match status" value="1"/>
</dbReference>
<dbReference type="InterPro" id="IPR002109">
    <property type="entry name" value="Glutaredoxin"/>
</dbReference>
<dbReference type="InterPro" id="IPR051548">
    <property type="entry name" value="Grx-like_ET"/>
</dbReference>
<keyword evidence="3" id="KW-1185">Reference proteome</keyword>
<evidence type="ECO:0000259" key="1">
    <source>
        <dbReference type="Pfam" id="PF00462"/>
    </source>
</evidence>
<name>A0ABT9Z3U3_9BACI</name>
<feature type="domain" description="Glutaredoxin" evidence="1">
    <location>
        <begin position="5"/>
        <end position="64"/>
    </location>
</feature>
<dbReference type="Pfam" id="PF00462">
    <property type="entry name" value="Glutaredoxin"/>
    <property type="match status" value="1"/>
</dbReference>
<dbReference type="EMBL" id="JAUSTZ010000007">
    <property type="protein sequence ID" value="MDQ0226930.1"/>
    <property type="molecule type" value="Genomic_DNA"/>
</dbReference>
<proteinExistence type="predicted"/>
<protein>
    <submittedName>
        <fullName evidence="2">Glutaredoxin-like YruB-family protein</fullName>
    </submittedName>
</protein>
<dbReference type="PROSITE" id="PS51354">
    <property type="entry name" value="GLUTAREDOXIN_2"/>
    <property type="match status" value="1"/>
</dbReference>
<dbReference type="PANTHER" id="PTHR34386">
    <property type="entry name" value="GLUTAREDOXIN"/>
    <property type="match status" value="1"/>
</dbReference>
<comment type="caution">
    <text evidence="2">The sequence shown here is derived from an EMBL/GenBank/DDBJ whole genome shotgun (WGS) entry which is preliminary data.</text>
</comment>
<gene>
    <name evidence="2" type="ORF">J2S02_003275</name>
</gene>
<dbReference type="SUPFAM" id="SSF52833">
    <property type="entry name" value="Thioredoxin-like"/>
    <property type="match status" value="1"/>
</dbReference>
<dbReference type="RefSeq" id="WP_174880485.1">
    <property type="nucleotide sequence ID" value="NZ_CADEPK010000198.1"/>
</dbReference>
<dbReference type="PANTHER" id="PTHR34386:SF1">
    <property type="entry name" value="GLUTAREDOXIN-LIKE PROTEIN NRDH"/>
    <property type="match status" value="1"/>
</dbReference>
<sequence length="79" mass="9028">MKKQVVVYTQPSCPPCQIVKQFLNHYQIEYSEKDVSIDSKARDILVNELSSTSTPTVTVDDQIVIGFDLQKLEELLELK</sequence>
<reference evidence="2 3" key="1">
    <citation type="submission" date="2023-07" db="EMBL/GenBank/DDBJ databases">
        <title>Genomic Encyclopedia of Type Strains, Phase IV (KMG-IV): sequencing the most valuable type-strain genomes for metagenomic binning, comparative biology and taxonomic classification.</title>
        <authorList>
            <person name="Goeker M."/>
        </authorList>
    </citation>
    <scope>NUCLEOTIDE SEQUENCE [LARGE SCALE GENOMIC DNA]</scope>
    <source>
        <strain evidence="2 3">DSM 17723</strain>
    </source>
</reference>
<evidence type="ECO:0000313" key="2">
    <source>
        <dbReference type="EMBL" id="MDQ0226930.1"/>
    </source>
</evidence>
<dbReference type="Gene3D" id="3.40.30.10">
    <property type="entry name" value="Glutaredoxin"/>
    <property type="match status" value="1"/>
</dbReference>
<evidence type="ECO:0000313" key="3">
    <source>
        <dbReference type="Proteomes" id="UP001232245"/>
    </source>
</evidence>
<dbReference type="InterPro" id="IPR036249">
    <property type="entry name" value="Thioredoxin-like_sf"/>
</dbReference>